<evidence type="ECO:0000313" key="2">
    <source>
        <dbReference type="Proteomes" id="UP000012073"/>
    </source>
</evidence>
<dbReference type="GeneID" id="17324788"/>
<name>R7QIF0_CHOCR</name>
<evidence type="ECO:0000313" key="1">
    <source>
        <dbReference type="EMBL" id="CDF37256.1"/>
    </source>
</evidence>
<dbReference type="Gramene" id="CDF37256">
    <property type="protein sequence ID" value="CDF37256"/>
    <property type="gene ID" value="CHC_T00005375001"/>
</dbReference>
<accession>R7QIF0</accession>
<dbReference type="EMBL" id="HG001822">
    <property type="protein sequence ID" value="CDF37256.1"/>
    <property type="molecule type" value="Genomic_DNA"/>
</dbReference>
<dbReference type="Proteomes" id="UP000012073">
    <property type="component" value="Unassembled WGS sequence"/>
</dbReference>
<dbReference type="RefSeq" id="XP_005717075.1">
    <property type="nucleotide sequence ID" value="XM_005717018.1"/>
</dbReference>
<protein>
    <submittedName>
        <fullName evidence="1">Uncharacterized protein</fullName>
    </submittedName>
</protein>
<reference evidence="2" key="1">
    <citation type="journal article" date="2013" name="Proc. Natl. Acad. Sci. U.S.A.">
        <title>Genome structure and metabolic features in the red seaweed Chondrus crispus shed light on evolution of the Archaeplastida.</title>
        <authorList>
            <person name="Collen J."/>
            <person name="Porcel B."/>
            <person name="Carre W."/>
            <person name="Ball S.G."/>
            <person name="Chaparro C."/>
            <person name="Tonon T."/>
            <person name="Barbeyron T."/>
            <person name="Michel G."/>
            <person name="Noel B."/>
            <person name="Valentin K."/>
            <person name="Elias M."/>
            <person name="Artiguenave F."/>
            <person name="Arun A."/>
            <person name="Aury J.M."/>
            <person name="Barbosa-Neto J.F."/>
            <person name="Bothwell J.H."/>
            <person name="Bouget F.Y."/>
            <person name="Brillet L."/>
            <person name="Cabello-Hurtado F."/>
            <person name="Capella-Gutierrez S."/>
            <person name="Charrier B."/>
            <person name="Cladiere L."/>
            <person name="Cock J.M."/>
            <person name="Coelho S.M."/>
            <person name="Colleoni C."/>
            <person name="Czjzek M."/>
            <person name="Da Silva C."/>
            <person name="Delage L."/>
            <person name="Denoeud F."/>
            <person name="Deschamps P."/>
            <person name="Dittami S.M."/>
            <person name="Gabaldon T."/>
            <person name="Gachon C.M."/>
            <person name="Groisillier A."/>
            <person name="Herve C."/>
            <person name="Jabbari K."/>
            <person name="Katinka M."/>
            <person name="Kloareg B."/>
            <person name="Kowalczyk N."/>
            <person name="Labadie K."/>
            <person name="Leblanc C."/>
            <person name="Lopez P.J."/>
            <person name="McLachlan D.H."/>
            <person name="Meslet-Cladiere L."/>
            <person name="Moustafa A."/>
            <person name="Nehr Z."/>
            <person name="Nyvall Collen P."/>
            <person name="Panaud O."/>
            <person name="Partensky F."/>
            <person name="Poulain J."/>
            <person name="Rensing S.A."/>
            <person name="Rousvoal S."/>
            <person name="Samson G."/>
            <person name="Symeonidi A."/>
            <person name="Weissenbach J."/>
            <person name="Zambounis A."/>
            <person name="Wincker P."/>
            <person name="Boyen C."/>
        </authorList>
    </citation>
    <scope>NUCLEOTIDE SEQUENCE [LARGE SCALE GENOMIC DNA]</scope>
    <source>
        <strain evidence="2">cv. Stackhouse</strain>
    </source>
</reference>
<gene>
    <name evidence="1" type="ORF">CHC_T00005375001</name>
</gene>
<dbReference type="AlphaFoldDB" id="R7QIF0"/>
<organism evidence="1 2">
    <name type="scientific">Chondrus crispus</name>
    <name type="common">Carrageen Irish moss</name>
    <name type="synonym">Polymorpha crispa</name>
    <dbReference type="NCBI Taxonomy" id="2769"/>
    <lineage>
        <taxon>Eukaryota</taxon>
        <taxon>Rhodophyta</taxon>
        <taxon>Florideophyceae</taxon>
        <taxon>Rhodymeniophycidae</taxon>
        <taxon>Gigartinales</taxon>
        <taxon>Gigartinaceae</taxon>
        <taxon>Chondrus</taxon>
    </lineage>
</organism>
<dbReference type="KEGG" id="ccp:CHC_T00005375001"/>
<keyword evidence="2" id="KW-1185">Reference proteome</keyword>
<sequence>MCVLFFVIQICRKRQASFRMSAGQRFRSLLTLLHSDDSLMSLASKYMCQIHPRARERFVEVMLNRSGMRHSTFMDAFHWDVASRNSASENGH</sequence>
<proteinExistence type="predicted"/>